<evidence type="ECO:0000256" key="3">
    <source>
        <dbReference type="ARBA" id="ARBA00022448"/>
    </source>
</evidence>
<keyword evidence="8 10" id="KW-0472">Membrane</keyword>
<keyword evidence="12" id="KW-1185">Reference proteome</keyword>
<evidence type="ECO:0000256" key="6">
    <source>
        <dbReference type="ARBA" id="ARBA00022970"/>
    </source>
</evidence>
<dbReference type="InterPro" id="IPR002293">
    <property type="entry name" value="AA/rel_permease1"/>
</dbReference>
<dbReference type="InterPro" id="IPR004754">
    <property type="entry name" value="Amino_acid_antiprt"/>
</dbReference>
<dbReference type="NCBIfam" id="TIGR00905">
    <property type="entry name" value="2A0302"/>
    <property type="match status" value="1"/>
</dbReference>
<feature type="transmembrane region" description="Helical" evidence="10">
    <location>
        <begin position="58"/>
        <end position="80"/>
    </location>
</feature>
<evidence type="ECO:0000256" key="4">
    <source>
        <dbReference type="ARBA" id="ARBA00022475"/>
    </source>
</evidence>
<name>A0A5S9P917_9HYPH</name>
<proteinExistence type="inferred from homology"/>
<dbReference type="PANTHER" id="PTHR42770:SF4">
    <property type="entry name" value="ARGININE_ORNITHINE ANTIPORTER-RELATED"/>
    <property type="match status" value="1"/>
</dbReference>
<dbReference type="InterPro" id="IPR050367">
    <property type="entry name" value="APC_superfamily"/>
</dbReference>
<evidence type="ECO:0000256" key="1">
    <source>
        <dbReference type="ARBA" id="ARBA00004651"/>
    </source>
</evidence>
<dbReference type="NCBIfam" id="TIGR03810">
    <property type="entry name" value="arg_ornith_anti"/>
    <property type="match status" value="1"/>
</dbReference>
<dbReference type="AlphaFoldDB" id="A0A5S9P917"/>
<accession>A0A5S9P917</accession>
<evidence type="ECO:0000313" key="11">
    <source>
        <dbReference type="EMBL" id="CAA0100080.1"/>
    </source>
</evidence>
<feature type="transmembrane region" description="Helical" evidence="10">
    <location>
        <begin position="92"/>
        <end position="113"/>
    </location>
</feature>
<keyword evidence="5 10" id="KW-0812">Transmembrane</keyword>
<dbReference type="EMBL" id="CACSAS010000001">
    <property type="protein sequence ID" value="CAA0100080.1"/>
    <property type="molecule type" value="Genomic_DNA"/>
</dbReference>
<feature type="transmembrane region" description="Helical" evidence="10">
    <location>
        <begin position="225"/>
        <end position="245"/>
    </location>
</feature>
<feature type="transmembrane region" description="Helical" evidence="10">
    <location>
        <begin position="473"/>
        <end position="497"/>
    </location>
</feature>
<evidence type="ECO:0000256" key="2">
    <source>
        <dbReference type="ARBA" id="ARBA00008220"/>
    </source>
</evidence>
<organism evidence="11 12">
    <name type="scientific">Starkeya nomas</name>
    <dbReference type="NCBI Taxonomy" id="2666134"/>
    <lineage>
        <taxon>Bacteria</taxon>
        <taxon>Pseudomonadati</taxon>
        <taxon>Pseudomonadota</taxon>
        <taxon>Alphaproteobacteria</taxon>
        <taxon>Hyphomicrobiales</taxon>
        <taxon>Xanthobacteraceae</taxon>
        <taxon>Starkeya</taxon>
    </lineage>
</organism>
<dbReference type="GO" id="GO:0043858">
    <property type="term" value="F:arginine:ornithine antiporter activity"/>
    <property type="evidence" value="ECO:0007669"/>
    <property type="project" value="UniProtKB-UniRule"/>
</dbReference>
<keyword evidence="4" id="KW-1003">Cell membrane</keyword>
<feature type="transmembrane region" description="Helical" evidence="10">
    <location>
        <begin position="422"/>
        <end position="437"/>
    </location>
</feature>
<dbReference type="Gene3D" id="1.20.1740.10">
    <property type="entry name" value="Amino acid/polyamine transporter I"/>
    <property type="match status" value="1"/>
</dbReference>
<evidence type="ECO:0000256" key="5">
    <source>
        <dbReference type="ARBA" id="ARBA00022692"/>
    </source>
</evidence>
<dbReference type="RefSeq" id="WP_144344572.1">
    <property type="nucleotide sequence ID" value="NZ_CACSAS010000001.1"/>
</dbReference>
<reference evidence="11 12" key="1">
    <citation type="submission" date="2019-12" db="EMBL/GenBank/DDBJ databases">
        <authorList>
            <person name="Reyes-Prieto M."/>
        </authorList>
    </citation>
    <scope>NUCLEOTIDE SEQUENCE [LARGE SCALE GENOMIC DNA]</scope>
    <source>
        <strain evidence="11">HF14-78462</strain>
    </source>
</reference>
<keyword evidence="7 10" id="KW-1133">Transmembrane helix</keyword>
<feature type="transmembrane region" description="Helical" evidence="10">
    <location>
        <begin position="443"/>
        <end position="461"/>
    </location>
</feature>
<evidence type="ECO:0000256" key="7">
    <source>
        <dbReference type="ARBA" id="ARBA00022989"/>
    </source>
</evidence>
<comment type="subcellular location">
    <subcellularLocation>
        <location evidence="1">Cell membrane</location>
        <topology evidence="1">Multi-pass membrane protein</topology>
    </subcellularLocation>
</comment>
<evidence type="ECO:0000256" key="10">
    <source>
        <dbReference type="SAM" id="Phobius"/>
    </source>
</evidence>
<feature type="transmembrane region" description="Helical" evidence="10">
    <location>
        <begin position="120"/>
        <end position="137"/>
    </location>
</feature>
<dbReference type="GO" id="GO:0006527">
    <property type="term" value="P:L-arginine catabolic process"/>
    <property type="evidence" value="ECO:0007669"/>
    <property type="project" value="UniProtKB-UniRule"/>
</dbReference>
<dbReference type="GO" id="GO:1903826">
    <property type="term" value="P:L-arginine transmembrane transport"/>
    <property type="evidence" value="ECO:0007669"/>
    <property type="project" value="InterPro"/>
</dbReference>
<protein>
    <recommendedName>
        <fullName evidence="9">Arginine-ornithine antiporter</fullName>
    </recommendedName>
</protein>
<dbReference type="Pfam" id="PF13520">
    <property type="entry name" value="AA_permease_2"/>
    <property type="match status" value="1"/>
</dbReference>
<feature type="transmembrane region" description="Helical" evidence="10">
    <location>
        <begin position="300"/>
        <end position="326"/>
    </location>
</feature>
<feature type="transmembrane region" description="Helical" evidence="10">
    <location>
        <begin position="380"/>
        <end position="401"/>
    </location>
</feature>
<sequence length="500" mass="52756">MADTFAHQPAVDRASAPARPEAGKLTLLPLIALVVGSMIGGGVFNLPSDMSRGASPLAIVLGWVITGIGMLMLAFVYQGLSLRKPNLDNGPYAYAKAGFGDFVGFNSAWGYWISAFLGNVAYAVAIFSALSYFAPIFGDGNNVISIVGASLALWGIHGLILKGVKEAAFVNAITTVAKLVPILVFIMVAIVAFNFDLFLAAFRNMGAGMGEGGAGLGSLLDQVKSTMLVTLWVFIGIEGASVYSARAAKRSDVGRATVIGFIGALAIYVLVSLLSVGIMAQPELAGQKVPSMAGVLEYVVGPWGAGLINLGLIISVGGAFLSWTLLSAEIPYTCGKDGTFPRWFSAENSRGTPVNSLWVTNLCVQAFLVLTYFSKDAYNFFYFIASVAILPPYVFSGGYALKLALTGETYKSGEEGRRRRDLIVGLVATLYGLWLVYAAGLQYLLMATLLFAPGLVIYAIACRERGARPYTGIDLLFALGMLALAGLSAYLIATGVISPL</sequence>
<dbReference type="GO" id="GO:0005886">
    <property type="term" value="C:plasma membrane"/>
    <property type="evidence" value="ECO:0007669"/>
    <property type="project" value="UniProtKB-SubCell"/>
</dbReference>
<feature type="transmembrane region" description="Helical" evidence="10">
    <location>
        <begin position="357"/>
        <end position="374"/>
    </location>
</feature>
<gene>
    <name evidence="11" type="primary">arcD_1</name>
    <name evidence="11" type="ORF">STARVERO_02564</name>
</gene>
<feature type="transmembrane region" description="Helical" evidence="10">
    <location>
        <begin position="27"/>
        <end position="46"/>
    </location>
</feature>
<comment type="similarity">
    <text evidence="2">Belongs to the amino acid-polyamine-organocation (APC) superfamily. Basic amino acid/polyamine antiporter (APA) (TC 2.A.3.2) family.</text>
</comment>
<keyword evidence="3" id="KW-0813">Transport</keyword>
<evidence type="ECO:0000256" key="8">
    <source>
        <dbReference type="ARBA" id="ARBA00023136"/>
    </source>
</evidence>
<dbReference type="InterPro" id="IPR022461">
    <property type="entry name" value="Arg/Orn_antiprt_ArcD"/>
</dbReference>
<dbReference type="PANTHER" id="PTHR42770">
    <property type="entry name" value="AMINO ACID TRANSPORTER-RELATED"/>
    <property type="match status" value="1"/>
</dbReference>
<feature type="transmembrane region" description="Helical" evidence="10">
    <location>
        <begin position="257"/>
        <end position="280"/>
    </location>
</feature>
<evidence type="ECO:0000256" key="9">
    <source>
        <dbReference type="NCBIfam" id="TIGR03810"/>
    </source>
</evidence>
<feature type="transmembrane region" description="Helical" evidence="10">
    <location>
        <begin position="143"/>
        <end position="161"/>
    </location>
</feature>
<keyword evidence="6" id="KW-0029">Amino-acid transport</keyword>
<evidence type="ECO:0000313" key="12">
    <source>
        <dbReference type="Proteomes" id="UP000433050"/>
    </source>
</evidence>
<dbReference type="Proteomes" id="UP000433050">
    <property type="component" value="Unassembled WGS sequence"/>
</dbReference>